<dbReference type="SUPFAM" id="SSF110296">
    <property type="entry name" value="Oligoxyloglucan reducing end-specific cellobiohydrolase"/>
    <property type="match status" value="1"/>
</dbReference>
<dbReference type="Gene3D" id="2.130.10.10">
    <property type="entry name" value="YVTN repeat-like/Quinoprotein amine dehydrogenase"/>
    <property type="match status" value="1"/>
</dbReference>
<reference evidence="2" key="1">
    <citation type="submission" date="2016-11" db="EMBL/GenBank/DDBJ databases">
        <authorList>
            <person name="Varghese N."/>
            <person name="Submissions S."/>
        </authorList>
    </citation>
    <scope>NUCLEOTIDE SEQUENCE [LARGE SCALE GENOMIC DNA]</scope>
    <source>
        <strain evidence="2">DSM 19858</strain>
    </source>
</reference>
<evidence type="ECO:0000313" key="2">
    <source>
        <dbReference type="Proteomes" id="UP000184543"/>
    </source>
</evidence>
<protein>
    <recommendedName>
        <fullName evidence="3">Oxidoreductase</fullName>
    </recommendedName>
</protein>
<dbReference type="PANTHER" id="PTHR47199:SF2">
    <property type="entry name" value="PHOTOSYSTEM II STABILITY_ASSEMBLY FACTOR HCF136, CHLOROPLASTIC"/>
    <property type="match status" value="1"/>
</dbReference>
<evidence type="ECO:0008006" key="3">
    <source>
        <dbReference type="Google" id="ProtNLM"/>
    </source>
</evidence>
<evidence type="ECO:0000313" key="1">
    <source>
        <dbReference type="EMBL" id="SHI97701.1"/>
    </source>
</evidence>
<dbReference type="PANTHER" id="PTHR47199">
    <property type="entry name" value="PHOTOSYSTEM II STABILITY/ASSEMBLY FACTOR HCF136, CHLOROPLASTIC"/>
    <property type="match status" value="1"/>
</dbReference>
<name>A0A1M6FJ15_9FLAO</name>
<sequence>MRLIIFLALGVCLLSCNEKETKQAFSKVTVNTLYEDSLSIRAIELMGGSLAFAGNNGVFGSIDLRTGQVRTNVQQFDSITPEFRAVAHTSNDFFMLSVATPALLYKTGGKGRMELVYKEEGEAVFYDAMTFWNDQEGIAIGDSIEGCMGIVITRDGGRTWNKVECADLPKAVEGEGAFAASNTNIEVMGDKTWVATTAGRIYFSPDKGKSWEVQNTPMVSKEPTQGIYSIDFYDENLGVAIGGDYTRPEANTANKAITRDGGATWQLIADGQTPAYKSCIQFVPNSGGKEMVALGFTGIAYSADQGNTWKELSGEPFYTLRFLNDSVAYAAGKNRISSLVFQ</sequence>
<dbReference type="InterPro" id="IPR015943">
    <property type="entry name" value="WD40/YVTN_repeat-like_dom_sf"/>
</dbReference>
<dbReference type="OrthoDB" id="9813892at2"/>
<dbReference type="Proteomes" id="UP000184543">
    <property type="component" value="Unassembled WGS sequence"/>
</dbReference>
<proteinExistence type="predicted"/>
<dbReference type="AlphaFoldDB" id="A0A1M6FJ15"/>
<dbReference type="EMBL" id="FQYU01000002">
    <property type="protein sequence ID" value="SHI97701.1"/>
    <property type="molecule type" value="Genomic_DNA"/>
</dbReference>
<organism evidence="1 2">
    <name type="scientific">Pseudozobellia thermophila</name>
    <dbReference type="NCBI Taxonomy" id="192903"/>
    <lineage>
        <taxon>Bacteria</taxon>
        <taxon>Pseudomonadati</taxon>
        <taxon>Bacteroidota</taxon>
        <taxon>Flavobacteriia</taxon>
        <taxon>Flavobacteriales</taxon>
        <taxon>Flavobacteriaceae</taxon>
        <taxon>Pseudozobellia</taxon>
    </lineage>
</organism>
<gene>
    <name evidence="1" type="ORF">SAMN04488513_102450</name>
</gene>
<dbReference type="CDD" id="cd15482">
    <property type="entry name" value="Sialidase_non-viral"/>
    <property type="match status" value="1"/>
</dbReference>
<dbReference type="RefSeq" id="WP_072991198.1">
    <property type="nucleotide sequence ID" value="NZ_FQYU01000002.1"/>
</dbReference>
<accession>A0A1M6FJ15</accession>
<dbReference type="STRING" id="192903.SAMN04488513_102450"/>
<keyword evidence="2" id="KW-1185">Reference proteome</keyword>